<name>A0A0N9ZBB8_9RHOB</name>
<reference evidence="2" key="1">
    <citation type="submission" date="2015-05" db="EMBL/GenBank/DDBJ databases">
        <authorList>
            <person name="Oh H.-M."/>
            <person name="Yang J.-A."/>
            <person name="Cho J.-C."/>
            <person name="Kang I."/>
        </authorList>
    </citation>
    <scope>NUCLEOTIDE SEQUENCE [LARGE SCALE GENOMIC DNA]</scope>
    <source>
        <strain evidence="2">IMCC 12053</strain>
    </source>
</reference>
<keyword evidence="2" id="KW-1185">Reference proteome</keyword>
<dbReference type="AlphaFoldDB" id="A0A0N9ZBB8"/>
<evidence type="ECO:0000313" key="2">
    <source>
        <dbReference type="Proteomes" id="UP000064920"/>
    </source>
</evidence>
<gene>
    <name evidence="1" type="ORF">IMCC12053_1</name>
</gene>
<protein>
    <submittedName>
        <fullName evidence="1">Uncharacterized protein</fullName>
    </submittedName>
</protein>
<dbReference type="KEGG" id="cmar:IMCC12053_1"/>
<accession>A0A0N9ZBB8</accession>
<proteinExistence type="predicted"/>
<organism evidence="1 2">
    <name type="scientific">Celeribacter marinus</name>
    <dbReference type="NCBI Taxonomy" id="1397108"/>
    <lineage>
        <taxon>Bacteria</taxon>
        <taxon>Pseudomonadati</taxon>
        <taxon>Pseudomonadota</taxon>
        <taxon>Alphaproteobacteria</taxon>
        <taxon>Rhodobacterales</taxon>
        <taxon>Roseobacteraceae</taxon>
        <taxon>Celeribacter</taxon>
    </lineage>
</organism>
<dbReference type="EMBL" id="CP012023">
    <property type="protein sequence ID" value="ALI53951.1"/>
    <property type="molecule type" value="Genomic_DNA"/>
</dbReference>
<evidence type="ECO:0000313" key="1">
    <source>
        <dbReference type="EMBL" id="ALI53951.1"/>
    </source>
</evidence>
<dbReference type="Proteomes" id="UP000064920">
    <property type="component" value="Chromosome"/>
</dbReference>
<dbReference type="PATRIC" id="fig|1397108.4.peg.1"/>
<sequence>MSTPITIDNAQGYIGGGVAGAARVWPVAGAVRAAGLAAD</sequence>
<dbReference type="STRING" id="1397108.IMCC12053_1"/>